<protein>
    <recommendedName>
        <fullName evidence="1">Transposase (putative) YhgA-like domain-containing protein</fullName>
    </recommendedName>
</protein>
<comment type="caution">
    <text evidence="2">The sequence shown here is derived from an EMBL/GenBank/DDBJ whole genome shotgun (WGS) entry which is preliminary data.</text>
</comment>
<dbReference type="InterPro" id="IPR006842">
    <property type="entry name" value="Transposase_31"/>
</dbReference>
<accession>A0A8E0WMA2</accession>
<dbReference type="EMBL" id="JFKF01000061">
    <property type="protein sequence ID" value="KDO03106.1"/>
    <property type="molecule type" value="Genomic_DNA"/>
</dbReference>
<evidence type="ECO:0000313" key="3">
    <source>
        <dbReference type="Proteomes" id="UP000027161"/>
    </source>
</evidence>
<dbReference type="RefSeq" id="WP_037214032.1">
    <property type="nucleotide sequence ID" value="NZ_JFKF01000061.1"/>
</dbReference>
<gene>
    <name evidence="2" type="ORF">REISMN_03425</name>
</gene>
<reference evidence="2 3" key="1">
    <citation type="submission" date="2014-02" db="EMBL/GenBank/DDBJ databases">
        <title>Draft genome sequence of Rickettsia buchneri sp. nov. ISO7T.</title>
        <authorList>
            <person name="Felsheim R.F."/>
            <person name="Kurtti T.J."/>
            <person name="Munderloh U.G."/>
        </authorList>
    </citation>
    <scope>NUCLEOTIDE SEQUENCE [LARGE SCALE GENOMIC DNA]</scope>
    <source>
        <strain evidence="2 3">ISO7</strain>
    </source>
</reference>
<name>A0A8E0WMA2_9RICK</name>
<dbReference type="Proteomes" id="UP000027161">
    <property type="component" value="Unassembled WGS sequence"/>
</dbReference>
<evidence type="ECO:0000259" key="1">
    <source>
        <dbReference type="Pfam" id="PF04754"/>
    </source>
</evidence>
<evidence type="ECO:0000313" key="2">
    <source>
        <dbReference type="EMBL" id="KDO03106.1"/>
    </source>
</evidence>
<proteinExistence type="predicted"/>
<dbReference type="Pfam" id="PF04754">
    <property type="entry name" value="Transposase_31"/>
    <property type="match status" value="1"/>
</dbReference>
<dbReference type="AlphaFoldDB" id="A0A8E0WMA2"/>
<sequence length="65" mass="7798">MAKKLKHDSLVKIIMNDPVAAQEFLEYYLPDDFKSLVDLSLLHDNFSFYHLWILEYQGQQLYPTY</sequence>
<organism evidence="2 3">
    <name type="scientific">Rickettsia tamurae subsp. buchneri</name>
    <dbReference type="NCBI Taxonomy" id="1462938"/>
    <lineage>
        <taxon>Bacteria</taxon>
        <taxon>Pseudomonadati</taxon>
        <taxon>Pseudomonadota</taxon>
        <taxon>Alphaproteobacteria</taxon>
        <taxon>Rickettsiales</taxon>
        <taxon>Rickettsiaceae</taxon>
        <taxon>Rickettsieae</taxon>
        <taxon>Rickettsia</taxon>
        <taxon>spotted fever group</taxon>
    </lineage>
</organism>
<feature type="domain" description="Transposase (putative) YhgA-like" evidence="1">
    <location>
        <begin position="6"/>
        <end position="43"/>
    </location>
</feature>
<keyword evidence="3" id="KW-1185">Reference proteome</keyword>